<evidence type="ECO:0000313" key="1">
    <source>
        <dbReference type="EMBL" id="AOY76024.1"/>
    </source>
</evidence>
<name>A0AAC9RHZ2_9CLOT</name>
<dbReference type="EMBL" id="CP020559">
    <property type="protein sequence ID" value="ARE86381.1"/>
    <property type="molecule type" value="Genomic_DNA"/>
</dbReference>
<sequence length="144" mass="17310">MSWKVIESKSDVDYLNDIFGNFHDSYLKEMCFSSGSYIREDLSMYECNSPVARFLFQRQWENPAVIEIEFRDVIQINIKPEEKDQFTDIVTAHLYFDNNVFFWSTRDYEIHEDGKDNHTWIAAKFVQWRVRDEFLGSGMVYMKD</sequence>
<dbReference type="Proteomes" id="UP000177894">
    <property type="component" value="Chromosome"/>
</dbReference>
<dbReference type="RefSeq" id="WP_070966823.1">
    <property type="nucleotide sequence ID" value="NZ_CP017603.1"/>
</dbReference>
<accession>A0AAC9RHZ2</accession>
<proteinExistence type="predicted"/>
<evidence type="ECO:0000313" key="4">
    <source>
        <dbReference type="Proteomes" id="UP000192478"/>
    </source>
</evidence>
<evidence type="ECO:0000313" key="3">
    <source>
        <dbReference type="Proteomes" id="UP000177894"/>
    </source>
</evidence>
<reference evidence="1 3" key="1">
    <citation type="submission" date="2016-10" db="EMBL/GenBank/DDBJ databases">
        <title>Complete Genome Sequence of Acetogen Clostridium formicoaceticum ATCC 27076.</title>
        <authorList>
            <person name="Bao T."/>
            <person name="Cheng C."/>
            <person name="Zhao J."/>
            <person name="Yang S.-T."/>
            <person name="Wang J."/>
            <person name="Wang M."/>
        </authorList>
    </citation>
    <scope>NUCLEOTIDE SEQUENCE [LARGE SCALE GENOMIC DNA]</scope>
    <source>
        <strain evidence="1 3">ATCC 27076</strain>
    </source>
</reference>
<dbReference type="AlphaFoldDB" id="A0AAC9RHZ2"/>
<dbReference type="Proteomes" id="UP000192478">
    <property type="component" value="Chromosome"/>
</dbReference>
<dbReference type="KEGG" id="cfm:BJL90_09000"/>
<evidence type="ECO:0000313" key="2">
    <source>
        <dbReference type="EMBL" id="ARE86381.1"/>
    </source>
</evidence>
<organism evidence="2 4">
    <name type="scientific">Clostridium formicaceticum</name>
    <dbReference type="NCBI Taxonomy" id="1497"/>
    <lineage>
        <taxon>Bacteria</taxon>
        <taxon>Bacillati</taxon>
        <taxon>Bacillota</taxon>
        <taxon>Clostridia</taxon>
        <taxon>Eubacteriales</taxon>
        <taxon>Clostridiaceae</taxon>
        <taxon>Clostridium</taxon>
    </lineage>
</organism>
<protein>
    <submittedName>
        <fullName evidence="2">Uncharacterized protein</fullName>
    </submittedName>
</protein>
<dbReference type="EMBL" id="CP017603">
    <property type="protein sequence ID" value="AOY76024.1"/>
    <property type="molecule type" value="Genomic_DNA"/>
</dbReference>
<reference evidence="2 4" key="2">
    <citation type="submission" date="2017-03" db="EMBL/GenBank/DDBJ databases">
        <title>Complete sequence of Clostridium formicaceticum DSM 92.</title>
        <authorList>
            <person name="Poehlein A."/>
            <person name="Karl M."/>
            <person name="Bengelsdorf F.R."/>
            <person name="Duerre P."/>
            <person name="Daniel R."/>
        </authorList>
    </citation>
    <scope>NUCLEOTIDE SEQUENCE [LARGE SCALE GENOMIC DNA]</scope>
    <source>
        <strain evidence="2 4">DSM 92</strain>
    </source>
</reference>
<gene>
    <name evidence="1" type="ORF">BJL90_09000</name>
    <name evidence="2" type="ORF">CLFO_07030</name>
</gene>
<keyword evidence="3" id="KW-1185">Reference proteome</keyword>